<sequence>MVTKGVELLVTNANDYLVLAPFIVAFFVGGENKDNELRWKKKQRRVKMKQRRVRRRLRFHAGEQEAGEKMTTKIAIGYGVKKKMV</sequence>
<comment type="caution">
    <text evidence="1">The sequence shown here is derived from an EMBL/GenBank/DDBJ whole genome shotgun (WGS) entry which is preliminary data.</text>
</comment>
<keyword evidence="2" id="KW-1185">Reference proteome</keyword>
<evidence type="ECO:0000313" key="1">
    <source>
        <dbReference type="EMBL" id="KAH0854979.1"/>
    </source>
</evidence>
<name>A0ABQ7XGD2_BRANA</name>
<gene>
    <name evidence="1" type="ORF">HID58_024533</name>
</gene>
<proteinExistence type="predicted"/>
<protein>
    <submittedName>
        <fullName evidence="1">Uncharacterized protein</fullName>
    </submittedName>
</protein>
<evidence type="ECO:0000313" key="2">
    <source>
        <dbReference type="Proteomes" id="UP000824890"/>
    </source>
</evidence>
<accession>A0ABQ7XGD2</accession>
<dbReference type="Proteomes" id="UP000824890">
    <property type="component" value="Unassembled WGS sequence"/>
</dbReference>
<dbReference type="EMBL" id="JAGKQM010000190">
    <property type="protein sequence ID" value="KAH0854979.1"/>
    <property type="molecule type" value="Genomic_DNA"/>
</dbReference>
<organism evidence="1 2">
    <name type="scientific">Brassica napus</name>
    <name type="common">Rape</name>
    <dbReference type="NCBI Taxonomy" id="3708"/>
    <lineage>
        <taxon>Eukaryota</taxon>
        <taxon>Viridiplantae</taxon>
        <taxon>Streptophyta</taxon>
        <taxon>Embryophyta</taxon>
        <taxon>Tracheophyta</taxon>
        <taxon>Spermatophyta</taxon>
        <taxon>Magnoliopsida</taxon>
        <taxon>eudicotyledons</taxon>
        <taxon>Gunneridae</taxon>
        <taxon>Pentapetalae</taxon>
        <taxon>rosids</taxon>
        <taxon>malvids</taxon>
        <taxon>Brassicales</taxon>
        <taxon>Brassicaceae</taxon>
        <taxon>Brassiceae</taxon>
        <taxon>Brassica</taxon>
    </lineage>
</organism>
<reference evidence="1 2" key="1">
    <citation type="submission" date="2021-05" db="EMBL/GenBank/DDBJ databases">
        <title>Genome Assembly of Synthetic Allotetraploid Brassica napus Reveals Homoeologous Exchanges between Subgenomes.</title>
        <authorList>
            <person name="Davis J.T."/>
        </authorList>
    </citation>
    <scope>NUCLEOTIDE SEQUENCE [LARGE SCALE GENOMIC DNA]</scope>
    <source>
        <strain evidence="2">cv. Da-Ae</strain>
        <tissue evidence="1">Seedling</tissue>
    </source>
</reference>